<name>A0A6G7WI09_9LACT</name>
<dbReference type="FunFam" id="2.102.10.10:FF:000014">
    <property type="entry name" value="Oxidoreductase, FAD dependent"/>
    <property type="match status" value="1"/>
</dbReference>
<evidence type="ECO:0000313" key="8">
    <source>
        <dbReference type="Proteomes" id="UP000501830"/>
    </source>
</evidence>
<dbReference type="Gene3D" id="2.102.10.10">
    <property type="entry name" value="Rieske [2Fe-2S] iron-sulphur domain"/>
    <property type="match status" value="1"/>
</dbReference>
<dbReference type="GO" id="GO:0046872">
    <property type="term" value="F:metal ion binding"/>
    <property type="evidence" value="ECO:0007669"/>
    <property type="project" value="UniProtKB-KW"/>
</dbReference>
<dbReference type="SUPFAM" id="SSF51905">
    <property type="entry name" value="FAD/NAD(P)-binding domain"/>
    <property type="match status" value="1"/>
</dbReference>
<evidence type="ECO:0000313" key="7">
    <source>
        <dbReference type="EMBL" id="QIK51905.1"/>
    </source>
</evidence>
<evidence type="ECO:0000256" key="3">
    <source>
        <dbReference type="ARBA" id="ARBA00023004"/>
    </source>
</evidence>
<dbReference type="Gene3D" id="3.50.50.60">
    <property type="entry name" value="FAD/NAD(P)-binding domain"/>
    <property type="match status" value="1"/>
</dbReference>
<proteinExistence type="predicted"/>
<dbReference type="GO" id="GO:0051537">
    <property type="term" value="F:2 iron, 2 sulfur cluster binding"/>
    <property type="evidence" value="ECO:0007669"/>
    <property type="project" value="UniProtKB-KW"/>
</dbReference>
<feature type="domain" description="Rieske" evidence="6">
    <location>
        <begin position="424"/>
        <end position="511"/>
    </location>
</feature>
<dbReference type="RefSeq" id="WP_166062966.1">
    <property type="nucleotide sequence ID" value="NZ_CP049889.1"/>
</dbReference>
<evidence type="ECO:0000256" key="4">
    <source>
        <dbReference type="ARBA" id="ARBA00023014"/>
    </source>
</evidence>
<keyword evidence="4" id="KW-0411">Iron-sulfur</keyword>
<evidence type="ECO:0000256" key="5">
    <source>
        <dbReference type="ARBA" id="ARBA00023157"/>
    </source>
</evidence>
<dbReference type="PROSITE" id="PS51296">
    <property type="entry name" value="RIESKE"/>
    <property type="match status" value="1"/>
</dbReference>
<dbReference type="InterPro" id="IPR036188">
    <property type="entry name" value="FAD/NAD-bd_sf"/>
</dbReference>
<dbReference type="Gene3D" id="3.30.9.10">
    <property type="entry name" value="D-Amino Acid Oxidase, subunit A, domain 2"/>
    <property type="match status" value="1"/>
</dbReference>
<keyword evidence="3" id="KW-0408">Iron</keyword>
<keyword evidence="8" id="KW-1185">Reference proteome</keyword>
<dbReference type="PANTHER" id="PTHR13847">
    <property type="entry name" value="SARCOSINE DEHYDROGENASE-RELATED"/>
    <property type="match status" value="1"/>
</dbReference>
<accession>A0A6G7WI09</accession>
<dbReference type="InterPro" id="IPR038010">
    <property type="entry name" value="YhfW_C"/>
</dbReference>
<dbReference type="GO" id="GO:0004497">
    <property type="term" value="F:monooxygenase activity"/>
    <property type="evidence" value="ECO:0007669"/>
    <property type="project" value="UniProtKB-ARBA"/>
</dbReference>
<dbReference type="InterPro" id="IPR017941">
    <property type="entry name" value="Rieske_2Fe-2S"/>
</dbReference>
<dbReference type="InterPro" id="IPR005805">
    <property type="entry name" value="Rieske_Fe-S_prot_C"/>
</dbReference>
<dbReference type="PRINTS" id="PR00162">
    <property type="entry name" value="RIESKE"/>
</dbReference>
<evidence type="ECO:0000256" key="2">
    <source>
        <dbReference type="ARBA" id="ARBA00022723"/>
    </source>
</evidence>
<dbReference type="PANTHER" id="PTHR13847:SF274">
    <property type="entry name" value="RIESKE 2FE-2S IRON-SULFUR PROTEIN YHFW-RELATED"/>
    <property type="match status" value="1"/>
</dbReference>
<dbReference type="GO" id="GO:0016020">
    <property type="term" value="C:membrane"/>
    <property type="evidence" value="ECO:0007669"/>
    <property type="project" value="InterPro"/>
</dbReference>
<dbReference type="Proteomes" id="UP000501830">
    <property type="component" value="Chromosome"/>
</dbReference>
<dbReference type="InterPro" id="IPR036922">
    <property type="entry name" value="Rieske_2Fe-2S_sf"/>
</dbReference>
<organism evidence="7 8">
    <name type="scientific">Jeotgalibaca porci</name>
    <dbReference type="NCBI Taxonomy" id="1868793"/>
    <lineage>
        <taxon>Bacteria</taxon>
        <taxon>Bacillati</taxon>
        <taxon>Bacillota</taxon>
        <taxon>Bacilli</taxon>
        <taxon>Lactobacillales</taxon>
        <taxon>Carnobacteriaceae</taxon>
        <taxon>Jeotgalibaca</taxon>
    </lineage>
</organism>
<dbReference type="CDD" id="cd03477">
    <property type="entry name" value="Rieske_YhfW_C"/>
    <property type="match status" value="1"/>
</dbReference>
<evidence type="ECO:0000259" key="6">
    <source>
        <dbReference type="PROSITE" id="PS51296"/>
    </source>
</evidence>
<dbReference type="Pfam" id="PF01266">
    <property type="entry name" value="DAO"/>
    <property type="match status" value="1"/>
</dbReference>
<dbReference type="GeneID" id="94553150"/>
<sequence length="511" mass="56364">MSHEQHNHSLADFPHSYWRSYPIPHHPPMQSDQTTEVAVIGAGIVGIMTAYLLTKAGKRVTLVEADTVLTGVTGHTTAKITAQHALIYDELIQTFGKEKARLYFDANMDGLHLIQEVAAELNIDCDLEPKKAVLYATSEKGVQKIRKEVRAYQQLEIPGRFSMGPLQDLPFKTLGALTMPDQAQFHPVKFLVPLLDAIVASGGKIYEQTRAVKCQHATNIEMENGTVLKADKVVVATHFPFNDFKGFYFAKLEIKRSYGIAANVVGPIPDGMYISVEEPTRSLRSLPNGQLLIGGDGHPTGKSNEDTQSHYQNLVAFGQEHFGLTDVMNHWSAQDMTTLDKMPYIGEMTKRTPDISVATGFNKWGMAAGAITGKVLSDAILGNENSYTRLFDPTRPKLKLKDMQQFTKKNLAVGKDLLVSKAKRPDKTPEELAVDEGGLLSFNGQKLGGYRDKKGKLHLVKTTCTHLGCGLNWNDAERSWDCPCHGSRFSYEGAVLNGPAVKPLERVESGE</sequence>
<dbReference type="SUPFAM" id="SSF50022">
    <property type="entry name" value="ISP domain"/>
    <property type="match status" value="1"/>
</dbReference>
<evidence type="ECO:0000256" key="1">
    <source>
        <dbReference type="ARBA" id="ARBA00022714"/>
    </source>
</evidence>
<gene>
    <name evidence="7" type="ORF">G7058_07630</name>
</gene>
<reference evidence="7 8" key="1">
    <citation type="journal article" date="2017" name="Int. J. Syst. Evol. Microbiol.">
        <title>Jeotgalibaca porci sp. nov. and Jeotgalibaca arthritidis sp. nov., isolated from pigs, and emended description of the genus Jeotgalibaca.</title>
        <authorList>
            <person name="Zamora L."/>
            <person name="Perez-Sancho M."/>
            <person name="Dominguez L."/>
            <person name="Fernandez-Garayzabal J.F."/>
            <person name="Vela A.I."/>
        </authorList>
    </citation>
    <scope>NUCLEOTIDE SEQUENCE [LARGE SCALE GENOMIC DNA]</scope>
    <source>
        <strain evidence="7 8">CCUG 69148</strain>
    </source>
</reference>
<protein>
    <submittedName>
        <fullName evidence="7">FAD-dependent oxidoreductase</fullName>
    </submittedName>
</protein>
<dbReference type="InterPro" id="IPR006076">
    <property type="entry name" value="FAD-dep_OxRdtase"/>
</dbReference>
<keyword evidence="2" id="KW-0479">Metal-binding</keyword>
<dbReference type="AlphaFoldDB" id="A0A6G7WI09"/>
<dbReference type="Pfam" id="PF00355">
    <property type="entry name" value="Rieske"/>
    <property type="match status" value="1"/>
</dbReference>
<dbReference type="GO" id="GO:0016705">
    <property type="term" value="F:oxidoreductase activity, acting on paired donors, with incorporation or reduction of molecular oxygen"/>
    <property type="evidence" value="ECO:0007669"/>
    <property type="project" value="UniProtKB-ARBA"/>
</dbReference>
<dbReference type="EMBL" id="CP049889">
    <property type="protein sequence ID" value="QIK51905.1"/>
    <property type="molecule type" value="Genomic_DNA"/>
</dbReference>
<keyword evidence="1" id="KW-0001">2Fe-2S</keyword>
<dbReference type="KEGG" id="jpo:G7058_07630"/>
<dbReference type="GO" id="GO:0005737">
    <property type="term" value="C:cytoplasm"/>
    <property type="evidence" value="ECO:0007669"/>
    <property type="project" value="TreeGrafter"/>
</dbReference>
<keyword evidence="5" id="KW-1015">Disulfide bond</keyword>